<dbReference type="SMART" id="SM00954">
    <property type="entry name" value="RelA_SpoT"/>
    <property type="match status" value="1"/>
</dbReference>
<protein>
    <recommendedName>
        <fullName evidence="3">RelA/SpoT domain-containing protein</fullName>
    </recommendedName>
</protein>
<dbReference type="Gene3D" id="3.30.460.10">
    <property type="entry name" value="Beta Polymerase, domain 2"/>
    <property type="match status" value="1"/>
</dbReference>
<dbReference type="InterPro" id="IPR056884">
    <property type="entry name" value="NPHP3-like_N"/>
</dbReference>
<dbReference type="EMBL" id="CP034207">
    <property type="protein sequence ID" value="QBZ61836.1"/>
    <property type="molecule type" value="Genomic_DNA"/>
</dbReference>
<evidence type="ECO:0000256" key="1">
    <source>
        <dbReference type="ARBA" id="ARBA00022737"/>
    </source>
</evidence>
<dbReference type="PANTHER" id="PTHR10039:SF5">
    <property type="entry name" value="NACHT DOMAIN-CONTAINING PROTEIN"/>
    <property type="match status" value="1"/>
</dbReference>
<name>A0A4P7NIQ9_PYROR</name>
<dbReference type="InterPro" id="IPR043519">
    <property type="entry name" value="NT_sf"/>
</dbReference>
<accession>A0A4P7NIQ9</accession>
<dbReference type="Gene3D" id="3.40.50.300">
    <property type="entry name" value="P-loop containing nucleotide triphosphate hydrolases"/>
    <property type="match status" value="1"/>
</dbReference>
<proteinExistence type="predicted"/>
<feature type="region of interest" description="Disordered" evidence="2">
    <location>
        <begin position="1224"/>
        <end position="1256"/>
    </location>
</feature>
<sequence length="1256" mass="144018">MTSTPTRLGLRPRISTPWHPIWAEEAPLHKKIEFFSRDWDEIEPVGVFFVEKLWPKLQPEYEKMLSKAKDYLLEQISKDRNVCGVTAFVEGRVKDCNSIMRSIERRSKVREIVITKDILHEVHDLVGLRIVVDTRGNILKMDDFIDQHFQKVQEKDVVIFSPDRQPINTPQNPAEFGAYETHNHHIHLPESCGLTPFHKVMLEIQVTTIGEALFNIFDHELTYKGHAGPLEGQARAWLDTLHGSAKQLGIAMSHLTGGQTGDKASRAHTLIKDFTKTAQETRLSGPQQSIFEEKEQSLRLLSSLAHELKYLIPDSQGATEKQREKLVQSFKFPHMNDRRNKVVDSYSDTFEWIFEGDGQINAQIETSHSQICGNWHSIEECPDKHRHVRYCDSFSDWIQSESNLYWLSGKPGSGKSTLVNFILRDSRTQDLLDQWKPGTIKISHFFWKASSSPMQKSMRGMFCSLLHQLACQNDYVQHLIMGRIPNWSNKDDYSDWRQQDLASLLDKTLASIPTPVFLVIDGLDEILTNETLDLVSAVNRFRGLRNVKVCVSSRPEPLFQAAFNAEKQLRLQDLTRGDMHKFASSIITEDWSTARGYDKEGVDELKGLLARNAEGVFLWLGLAGESLKRGYHKGDSLEDLRNRLQSLPPELNDLYTEMWRRSNEDTQSNRESGSFYINLLLDRYPSQMNLMNSLAFVMTTTNHELQRKYLGHLDQDVNWDRFASLCKETQRLVENRCAGLFQITASFEFRLGPTASFDWPPSELRLHPEISALFDILPLNVSIVHRSAYDFLTESEEGSRIRSFDPSSPAHRKSQLLRGYLTLATVLGGYIFFEFSDALSYLVACEEISEDLLRTCALLLQQLVTANHLRDSPGLRDLTLRRHVITHLLEKATGKRQSKSALFRKLLRHGKPKRRASRILRECLIRKWNSPRFDIAYELLNIADDQDFDVWAKGVTGGDPRHFMPLSRIDIWPAHKYLDTIPYLSAGALILFCELKHSIEKKVNTPEEGNSMLLTQERLSLSEYPHIYNKLAWADCNEFIPLTIRYWPNYPWHRGGDFCFAIHPFVREGVDLPAGDSRANYKCIFITLKCNLAFLAKALLDSESSTEFTNSFGGNAFSALPFASLMLITYTWRHKSSASCISSILPANERVSAEIMSQIWPCFQHTDNEGIKLEKTLDMVREYFSGGNNHFKLLEEPVGHYLAREDCGYRFVKDIDPEELEPELTISGFGPDYVFGSEVDPDQEEVDSDQEEEVED</sequence>
<keyword evidence="1" id="KW-0677">Repeat</keyword>
<dbReference type="GO" id="GO:0015969">
    <property type="term" value="P:guanosine tetraphosphate metabolic process"/>
    <property type="evidence" value="ECO:0007669"/>
    <property type="project" value="InterPro"/>
</dbReference>
<evidence type="ECO:0000256" key="2">
    <source>
        <dbReference type="SAM" id="MobiDB-lite"/>
    </source>
</evidence>
<dbReference type="PANTHER" id="PTHR10039">
    <property type="entry name" value="AMELOGENIN"/>
    <property type="match status" value="1"/>
</dbReference>
<dbReference type="SUPFAM" id="SSF52540">
    <property type="entry name" value="P-loop containing nucleoside triphosphate hydrolases"/>
    <property type="match status" value="1"/>
</dbReference>
<feature type="domain" description="RelA/SpoT" evidence="3">
    <location>
        <begin position="91"/>
        <end position="229"/>
    </location>
</feature>
<evidence type="ECO:0000313" key="4">
    <source>
        <dbReference type="EMBL" id="QBZ61836.1"/>
    </source>
</evidence>
<dbReference type="InterPro" id="IPR007685">
    <property type="entry name" value="RelA_SpoT"/>
</dbReference>
<evidence type="ECO:0000313" key="5">
    <source>
        <dbReference type="Proteomes" id="UP000294847"/>
    </source>
</evidence>
<gene>
    <name evidence="4" type="ORF">PoMZ_08794</name>
</gene>
<dbReference type="AlphaFoldDB" id="A0A4P7NIQ9"/>
<dbReference type="Pfam" id="PF24883">
    <property type="entry name" value="NPHP3_N"/>
    <property type="match status" value="1"/>
</dbReference>
<dbReference type="SUPFAM" id="SSF81301">
    <property type="entry name" value="Nucleotidyltransferase"/>
    <property type="match status" value="1"/>
</dbReference>
<dbReference type="Pfam" id="PF04607">
    <property type="entry name" value="RelA_SpoT"/>
    <property type="match status" value="1"/>
</dbReference>
<dbReference type="CDD" id="cd05399">
    <property type="entry name" value="NT_Rel-Spo_like"/>
    <property type="match status" value="1"/>
</dbReference>
<feature type="compositionally biased region" description="Acidic residues" evidence="2">
    <location>
        <begin position="1239"/>
        <end position="1256"/>
    </location>
</feature>
<reference evidence="4 5" key="1">
    <citation type="journal article" date="2019" name="Mol. Biol. Evol.">
        <title>Blast fungal genomes show frequent chromosomal changes, gene gains and losses, and effector gene turnover.</title>
        <authorList>
            <person name="Gomez Luciano L.B."/>
            <person name="Jason Tsai I."/>
            <person name="Chuma I."/>
            <person name="Tosa Y."/>
            <person name="Chen Y.H."/>
            <person name="Li J.Y."/>
            <person name="Li M.Y."/>
            <person name="Jade Lu M.Y."/>
            <person name="Nakayashiki H."/>
            <person name="Li W.H."/>
        </authorList>
    </citation>
    <scope>NUCLEOTIDE SEQUENCE [LARGE SCALE GENOMIC DNA]</scope>
    <source>
        <strain evidence="4">MZ5-1-6</strain>
    </source>
</reference>
<dbReference type="InterPro" id="IPR027417">
    <property type="entry name" value="P-loop_NTPase"/>
</dbReference>
<dbReference type="Proteomes" id="UP000294847">
    <property type="component" value="Chromosome 4"/>
</dbReference>
<organism evidence="4 5">
    <name type="scientific">Pyricularia oryzae</name>
    <name type="common">Rice blast fungus</name>
    <name type="synonym">Magnaporthe oryzae</name>
    <dbReference type="NCBI Taxonomy" id="318829"/>
    <lineage>
        <taxon>Eukaryota</taxon>
        <taxon>Fungi</taxon>
        <taxon>Dikarya</taxon>
        <taxon>Ascomycota</taxon>
        <taxon>Pezizomycotina</taxon>
        <taxon>Sordariomycetes</taxon>
        <taxon>Sordariomycetidae</taxon>
        <taxon>Magnaporthales</taxon>
        <taxon>Pyriculariaceae</taxon>
        <taxon>Pyricularia</taxon>
    </lineage>
</organism>
<evidence type="ECO:0000259" key="3">
    <source>
        <dbReference type="SMART" id="SM00954"/>
    </source>
</evidence>